<dbReference type="EMBL" id="UYRS01018582">
    <property type="protein sequence ID" value="VDK37957.1"/>
    <property type="molecule type" value="Genomic_DNA"/>
</dbReference>
<protein>
    <submittedName>
        <fullName evidence="4">RPAP3_C domain-containing protein</fullName>
    </submittedName>
</protein>
<evidence type="ECO:0000313" key="3">
    <source>
        <dbReference type="Proteomes" id="UP000282613"/>
    </source>
</evidence>
<evidence type="ECO:0000313" key="4">
    <source>
        <dbReference type="WBParaSite" id="TASK_0000715801-mRNA-1"/>
    </source>
</evidence>
<dbReference type="OrthoDB" id="447931at2759"/>
<accession>A0A0R3W9L9</accession>
<dbReference type="AlphaFoldDB" id="A0A0R3W9L9"/>
<dbReference type="Pfam" id="PF13877">
    <property type="entry name" value="RPAP3_C"/>
    <property type="match status" value="1"/>
</dbReference>
<organism evidence="4">
    <name type="scientific">Taenia asiatica</name>
    <name type="common">Asian tapeworm</name>
    <dbReference type="NCBI Taxonomy" id="60517"/>
    <lineage>
        <taxon>Eukaryota</taxon>
        <taxon>Metazoa</taxon>
        <taxon>Spiralia</taxon>
        <taxon>Lophotrochozoa</taxon>
        <taxon>Platyhelminthes</taxon>
        <taxon>Cestoda</taxon>
        <taxon>Eucestoda</taxon>
        <taxon>Cyclophyllidea</taxon>
        <taxon>Taeniidae</taxon>
        <taxon>Taenia</taxon>
    </lineage>
</organism>
<dbReference type="InterPro" id="IPR025986">
    <property type="entry name" value="RPAP3-like_C"/>
</dbReference>
<name>A0A0R3W9L9_TAEAS</name>
<reference evidence="4" key="1">
    <citation type="submission" date="2017-02" db="UniProtKB">
        <authorList>
            <consortium name="WormBaseParasite"/>
        </authorList>
    </citation>
    <scope>IDENTIFICATION</scope>
</reference>
<keyword evidence="3" id="KW-1185">Reference proteome</keyword>
<evidence type="ECO:0000313" key="2">
    <source>
        <dbReference type="EMBL" id="VDK37957.1"/>
    </source>
</evidence>
<gene>
    <name evidence="2" type="ORF">TASK_LOCUS7159</name>
</gene>
<sequence>MEQSRELLQEVFASSAGLPILRRVLTCLLAASSEEPQRVISTLQAVGSSENFELTAMFLSEEEKTLISRIFEVLENSTGNPINSCLRKQWIPA</sequence>
<feature type="domain" description="RNA-polymerase II-associated protein 3-like C-terminal" evidence="1">
    <location>
        <begin position="6"/>
        <end position="64"/>
    </location>
</feature>
<proteinExistence type="predicted"/>
<reference evidence="2 3" key="2">
    <citation type="submission" date="2018-11" db="EMBL/GenBank/DDBJ databases">
        <authorList>
            <consortium name="Pathogen Informatics"/>
        </authorList>
    </citation>
    <scope>NUCLEOTIDE SEQUENCE [LARGE SCALE GENOMIC DNA]</scope>
</reference>
<evidence type="ECO:0000259" key="1">
    <source>
        <dbReference type="Pfam" id="PF13877"/>
    </source>
</evidence>
<dbReference type="Proteomes" id="UP000282613">
    <property type="component" value="Unassembled WGS sequence"/>
</dbReference>
<dbReference type="WBParaSite" id="TASK_0000715801-mRNA-1">
    <property type="protein sequence ID" value="TASK_0000715801-mRNA-1"/>
    <property type="gene ID" value="TASK_0000715801"/>
</dbReference>